<dbReference type="Proteomes" id="UP001635816">
    <property type="component" value="Unassembled WGS sequence"/>
</dbReference>
<evidence type="ECO:0000313" key="5">
    <source>
        <dbReference type="Proteomes" id="UP001635816"/>
    </source>
</evidence>
<organism evidence="4 5">
    <name type="scientific">Mycolicibacterium nivoides</name>
    <dbReference type="NCBI Taxonomy" id="2487344"/>
    <lineage>
        <taxon>Bacteria</taxon>
        <taxon>Bacillati</taxon>
        <taxon>Actinomycetota</taxon>
        <taxon>Actinomycetes</taxon>
        <taxon>Mycobacteriales</taxon>
        <taxon>Mycobacteriaceae</taxon>
        <taxon>Mycolicibacterium</taxon>
    </lineage>
</organism>
<dbReference type="PROSITE" id="PS50977">
    <property type="entry name" value="HTH_TETR_2"/>
    <property type="match status" value="1"/>
</dbReference>
<dbReference type="InterPro" id="IPR009057">
    <property type="entry name" value="Homeodomain-like_sf"/>
</dbReference>
<evidence type="ECO:0000256" key="1">
    <source>
        <dbReference type="ARBA" id="ARBA00023125"/>
    </source>
</evidence>
<sequence length="231" mass="25003">MTNPWPSRRATATVRKGDARERQILDAAENLLSASSYGELTVADIAEAAGITRSALYFYFGSKQEVLTALVARTVQHLQDDVQSLRDTPGSARGTTETVENTIDMALESTVQLWRRHGPVMRMAVDLATAVPDIDQLWAGTAEVSIEVITDVLCRGGVPLGAGAGDAPALARALCWMIERSFYQASKTSTEALDDAKQTCQAVWMHIVVPREPLVDNSPRTRTCRGAGLTS</sequence>
<proteinExistence type="predicted"/>
<protein>
    <submittedName>
        <fullName evidence="4">TetR/AcrR family transcriptional regulator</fullName>
    </submittedName>
</protein>
<dbReference type="PANTHER" id="PTHR30055">
    <property type="entry name" value="HTH-TYPE TRANSCRIPTIONAL REGULATOR RUTR"/>
    <property type="match status" value="1"/>
</dbReference>
<dbReference type="EMBL" id="JBKBDD010000022">
    <property type="protein sequence ID" value="MFN6548336.1"/>
    <property type="molecule type" value="Genomic_DNA"/>
</dbReference>
<dbReference type="PANTHER" id="PTHR30055:SF184">
    <property type="entry name" value="HTH-TYPE TRANSCRIPTIONAL REGULATOR ETHR"/>
    <property type="match status" value="1"/>
</dbReference>
<keyword evidence="1 2" id="KW-0238">DNA-binding</keyword>
<dbReference type="Gene3D" id="1.10.357.10">
    <property type="entry name" value="Tetracycline Repressor, domain 2"/>
    <property type="match status" value="1"/>
</dbReference>
<dbReference type="PRINTS" id="PR00455">
    <property type="entry name" value="HTHTETR"/>
</dbReference>
<reference evidence="4 5" key="1">
    <citation type="submission" date="2024-12" db="EMBL/GenBank/DDBJ databases">
        <title>The coexistence of Mycolicibacterium septicum and Mycolicibacterium nivoides in clinical samples.</title>
        <authorList>
            <person name="Wang C."/>
            <person name="Feng Y."/>
            <person name="Zong Z."/>
        </authorList>
    </citation>
    <scope>NUCLEOTIDE SEQUENCE [LARGE SCALE GENOMIC DNA]</scope>
    <source>
        <strain evidence="4 5">120309</strain>
    </source>
</reference>
<dbReference type="InterPro" id="IPR050109">
    <property type="entry name" value="HTH-type_TetR-like_transc_reg"/>
</dbReference>
<feature type="domain" description="HTH tetR-type" evidence="3">
    <location>
        <begin position="18"/>
        <end position="78"/>
    </location>
</feature>
<dbReference type="SUPFAM" id="SSF48498">
    <property type="entry name" value="Tetracyclin repressor-like, C-terminal domain"/>
    <property type="match status" value="1"/>
</dbReference>
<evidence type="ECO:0000256" key="2">
    <source>
        <dbReference type="PROSITE-ProRule" id="PRU00335"/>
    </source>
</evidence>
<comment type="caution">
    <text evidence="4">The sequence shown here is derived from an EMBL/GenBank/DDBJ whole genome shotgun (WGS) entry which is preliminary data.</text>
</comment>
<dbReference type="InterPro" id="IPR036271">
    <property type="entry name" value="Tet_transcr_reg_TetR-rel_C_sf"/>
</dbReference>
<keyword evidence="5" id="KW-1185">Reference proteome</keyword>
<gene>
    <name evidence="4" type="ORF">ACK4CT_34750</name>
</gene>
<feature type="DNA-binding region" description="H-T-H motif" evidence="2">
    <location>
        <begin position="41"/>
        <end position="60"/>
    </location>
</feature>
<dbReference type="InterPro" id="IPR001647">
    <property type="entry name" value="HTH_TetR"/>
</dbReference>
<dbReference type="Gene3D" id="1.10.10.60">
    <property type="entry name" value="Homeodomain-like"/>
    <property type="match status" value="1"/>
</dbReference>
<dbReference type="RefSeq" id="WP_409545846.1">
    <property type="nucleotide sequence ID" value="NZ_JBKBDD010000022.1"/>
</dbReference>
<dbReference type="Pfam" id="PF00440">
    <property type="entry name" value="TetR_N"/>
    <property type="match status" value="1"/>
</dbReference>
<dbReference type="SUPFAM" id="SSF46689">
    <property type="entry name" value="Homeodomain-like"/>
    <property type="match status" value="1"/>
</dbReference>
<evidence type="ECO:0000259" key="3">
    <source>
        <dbReference type="PROSITE" id="PS50977"/>
    </source>
</evidence>
<evidence type="ECO:0000313" key="4">
    <source>
        <dbReference type="EMBL" id="MFN6548336.1"/>
    </source>
</evidence>
<accession>A0ABW9LNY1</accession>
<name>A0ABW9LNY1_9MYCO</name>